<keyword evidence="6 10" id="KW-0697">Rotamase</keyword>
<keyword evidence="7 10" id="KW-0413">Isomerase</keyword>
<dbReference type="Pfam" id="PF13145">
    <property type="entry name" value="Rotamase_2"/>
    <property type="match status" value="1"/>
</dbReference>
<evidence type="ECO:0000256" key="6">
    <source>
        <dbReference type="ARBA" id="ARBA00023110"/>
    </source>
</evidence>
<dbReference type="InterPro" id="IPR027304">
    <property type="entry name" value="Trigger_fact/SurA_dom_sf"/>
</dbReference>
<evidence type="ECO:0000256" key="8">
    <source>
        <dbReference type="ARBA" id="ARBA00030642"/>
    </source>
</evidence>
<dbReference type="EC" id="5.2.1.8" evidence="3"/>
<dbReference type="PROSITE" id="PS50198">
    <property type="entry name" value="PPIC_PPIASE_2"/>
    <property type="match status" value="1"/>
</dbReference>
<organism evidence="13 14">
    <name type="scientific">Phenylobacterium montanum</name>
    <dbReference type="NCBI Taxonomy" id="2823693"/>
    <lineage>
        <taxon>Bacteria</taxon>
        <taxon>Pseudomonadati</taxon>
        <taxon>Pseudomonadota</taxon>
        <taxon>Alphaproteobacteria</taxon>
        <taxon>Caulobacterales</taxon>
        <taxon>Caulobacteraceae</taxon>
        <taxon>Phenylobacterium</taxon>
    </lineage>
</organism>
<evidence type="ECO:0000256" key="4">
    <source>
        <dbReference type="ARBA" id="ARBA00018370"/>
    </source>
</evidence>
<dbReference type="InterPro" id="IPR046357">
    <property type="entry name" value="PPIase_dom_sf"/>
</dbReference>
<dbReference type="PROSITE" id="PS01096">
    <property type="entry name" value="PPIC_PPIASE_1"/>
    <property type="match status" value="1"/>
</dbReference>
<evidence type="ECO:0000313" key="13">
    <source>
        <dbReference type="EMBL" id="QUD87644.1"/>
    </source>
</evidence>
<sequence>MQVGRLISSVVLAAALTLGACGRKADKAGPPEPGDQAVASVGGETVWASDVRREAVGEGLIAEGAPLEVSSEPFHRALDEVVDQKLLAAEAVRRGLDKDPAVERRLAAARERVLGDMLVEAMVQKAANDSAVKGLYQEQLKLAKQAEEFHARQIVLASQAEADAVRKLIAAGGSFEALALQRSTDTATKFNGGDLGYFTAEVMPAAYAAALKPAKAGQVIGPFKAEAGWVVLKLEDRRPEAPISLEQARPQIVRFLTYDEVRALIERLRGQSQVKLLIGPVQGGGREPGSAPMITPASALSQRKTP</sequence>
<evidence type="ECO:0000256" key="3">
    <source>
        <dbReference type="ARBA" id="ARBA00013194"/>
    </source>
</evidence>
<dbReference type="Proteomes" id="UP000676409">
    <property type="component" value="Chromosome"/>
</dbReference>
<evidence type="ECO:0000259" key="12">
    <source>
        <dbReference type="PROSITE" id="PS50198"/>
    </source>
</evidence>
<dbReference type="PROSITE" id="PS51257">
    <property type="entry name" value="PROKAR_LIPOPROTEIN"/>
    <property type="match status" value="1"/>
</dbReference>
<dbReference type="Gene3D" id="3.10.50.40">
    <property type="match status" value="1"/>
</dbReference>
<feature type="region of interest" description="Disordered" evidence="11">
    <location>
        <begin position="280"/>
        <end position="306"/>
    </location>
</feature>
<evidence type="ECO:0000313" key="14">
    <source>
        <dbReference type="Proteomes" id="UP000676409"/>
    </source>
</evidence>
<reference evidence="13" key="1">
    <citation type="submission" date="2021-04" db="EMBL/GenBank/DDBJ databases">
        <title>The complete genome sequence of Caulobacter sp. S6.</title>
        <authorList>
            <person name="Tang Y."/>
            <person name="Ouyang W."/>
            <person name="Liu Q."/>
            <person name="Huang B."/>
            <person name="Guo Z."/>
            <person name="Lei P."/>
        </authorList>
    </citation>
    <scope>NUCLEOTIDE SEQUENCE</scope>
    <source>
        <strain evidence="13">S6</strain>
    </source>
</reference>
<dbReference type="InterPro" id="IPR000297">
    <property type="entry name" value="PPIase_PpiC"/>
</dbReference>
<dbReference type="AlphaFoldDB" id="A0A975IUL2"/>
<dbReference type="InterPro" id="IPR023058">
    <property type="entry name" value="PPIase_PpiC_CS"/>
</dbReference>
<protein>
    <recommendedName>
        <fullName evidence="4">Parvulin-like PPIase</fullName>
        <ecNumber evidence="3">5.2.1.8</ecNumber>
    </recommendedName>
    <alternativeName>
        <fullName evidence="8">Peptidyl-prolyl cis-trans isomerase plp</fullName>
    </alternativeName>
    <alternativeName>
        <fullName evidence="9">Rotamase plp</fullName>
    </alternativeName>
</protein>
<dbReference type="KEGG" id="caul:KCG34_21770"/>
<keyword evidence="5" id="KW-0732">Signal</keyword>
<evidence type="ECO:0000256" key="2">
    <source>
        <dbReference type="ARBA" id="ARBA00007656"/>
    </source>
</evidence>
<evidence type="ECO:0000256" key="7">
    <source>
        <dbReference type="ARBA" id="ARBA00023235"/>
    </source>
</evidence>
<accession>A0A975IUL2</accession>
<feature type="domain" description="PpiC" evidence="12">
    <location>
        <begin position="146"/>
        <end position="236"/>
    </location>
</feature>
<gene>
    <name evidence="13" type="ORF">KCG34_21770</name>
</gene>
<name>A0A975IUL2_9CAUL</name>
<dbReference type="PANTHER" id="PTHR47245:SF1">
    <property type="entry name" value="FOLDASE PROTEIN PRSA"/>
    <property type="match status" value="1"/>
</dbReference>
<evidence type="ECO:0000256" key="5">
    <source>
        <dbReference type="ARBA" id="ARBA00022729"/>
    </source>
</evidence>
<evidence type="ECO:0000256" key="11">
    <source>
        <dbReference type="SAM" id="MobiDB-lite"/>
    </source>
</evidence>
<dbReference type="InterPro" id="IPR050245">
    <property type="entry name" value="PrsA_foldase"/>
</dbReference>
<dbReference type="PANTHER" id="PTHR47245">
    <property type="entry name" value="PEPTIDYLPROLYL ISOMERASE"/>
    <property type="match status" value="1"/>
</dbReference>
<comment type="catalytic activity">
    <reaction evidence="1">
        <text>[protein]-peptidylproline (omega=180) = [protein]-peptidylproline (omega=0)</text>
        <dbReference type="Rhea" id="RHEA:16237"/>
        <dbReference type="Rhea" id="RHEA-COMP:10747"/>
        <dbReference type="Rhea" id="RHEA-COMP:10748"/>
        <dbReference type="ChEBI" id="CHEBI:83833"/>
        <dbReference type="ChEBI" id="CHEBI:83834"/>
        <dbReference type="EC" id="5.2.1.8"/>
    </reaction>
</comment>
<evidence type="ECO:0000256" key="9">
    <source>
        <dbReference type="ARBA" id="ARBA00031484"/>
    </source>
</evidence>
<proteinExistence type="inferred from homology"/>
<comment type="similarity">
    <text evidence="2">Belongs to the PpiC/parvulin rotamase family.</text>
</comment>
<keyword evidence="14" id="KW-1185">Reference proteome</keyword>
<evidence type="ECO:0000256" key="10">
    <source>
        <dbReference type="PROSITE-ProRule" id="PRU00278"/>
    </source>
</evidence>
<evidence type="ECO:0000256" key="1">
    <source>
        <dbReference type="ARBA" id="ARBA00000971"/>
    </source>
</evidence>
<dbReference type="SUPFAM" id="SSF54534">
    <property type="entry name" value="FKBP-like"/>
    <property type="match status" value="1"/>
</dbReference>
<dbReference type="EMBL" id="CP073078">
    <property type="protein sequence ID" value="QUD87644.1"/>
    <property type="molecule type" value="Genomic_DNA"/>
</dbReference>
<dbReference type="SUPFAM" id="SSF109998">
    <property type="entry name" value="Triger factor/SurA peptide-binding domain-like"/>
    <property type="match status" value="1"/>
</dbReference>
<dbReference type="GO" id="GO:0003755">
    <property type="term" value="F:peptidyl-prolyl cis-trans isomerase activity"/>
    <property type="evidence" value="ECO:0007669"/>
    <property type="project" value="UniProtKB-KW"/>
</dbReference>